<dbReference type="RefSeq" id="WP_209972743.1">
    <property type="nucleotide sequence ID" value="NZ_JAGGLB010000011.1"/>
</dbReference>
<evidence type="ECO:0000313" key="2">
    <source>
        <dbReference type="Proteomes" id="UP001519287"/>
    </source>
</evidence>
<protein>
    <recommendedName>
        <fullName evidence="3">DUF2515 domain-containing protein</fullName>
    </recommendedName>
</protein>
<evidence type="ECO:0008006" key="3">
    <source>
        <dbReference type="Google" id="ProtNLM"/>
    </source>
</evidence>
<dbReference type="EMBL" id="JAGGLB010000011">
    <property type="protein sequence ID" value="MBP1992029.1"/>
    <property type="molecule type" value="Genomic_DNA"/>
</dbReference>
<name>A0ABS4IWS5_9BACL</name>
<proteinExistence type="predicted"/>
<gene>
    <name evidence="1" type="ORF">J2Z66_003637</name>
</gene>
<accession>A0ABS4IWS5</accession>
<reference evidence="1 2" key="1">
    <citation type="submission" date="2021-03" db="EMBL/GenBank/DDBJ databases">
        <title>Genomic Encyclopedia of Type Strains, Phase IV (KMG-IV): sequencing the most valuable type-strain genomes for metagenomic binning, comparative biology and taxonomic classification.</title>
        <authorList>
            <person name="Goeker M."/>
        </authorList>
    </citation>
    <scope>NUCLEOTIDE SEQUENCE [LARGE SCALE GENOMIC DNA]</scope>
    <source>
        <strain evidence="1 2">DSM 26048</strain>
    </source>
</reference>
<sequence>MANINEKRSLTLLAGKTIKLPVTLFNMLFDKVSSLMYAVKQADHAELMTLSPEAVKRLRYSLNQSYKQLKATAAHTPAKSALSGLSSSSDSSNSSSLPALSKLSTSDQLILSRIRQQTELHNRNNLTRTAAYWAIYQSHPEVHWALLAHMVSRNGGWCMTDLKGDLLPHLLNTAKADCLFAFLERANALIFQDAYPQLLLYIESRRAGRDRFDLLPHLQISAFMTPVWQEFWQYGESPLLTTALIINEQNYIEQRIVRNEHYKRLVLDTVTFRAQSLMQLNQIVFPYGHIPAGQQEATSPAGEGASADERLTSPAIEYTAPRCRLAGLILEDFHDVNERIEFGKKLYALLFGLPIVREGVAAYAASVRHSGSRADYWPGLFTPIRKAPPQTKFTERLDGNNLKKGAAPLYSPPLNDAWPDAPLDAVEPGDWFLLTKPRHAIAHLGSIQAPFLFDMTSEACLGLSKIELAIIAGQSFDL</sequence>
<dbReference type="Proteomes" id="UP001519287">
    <property type="component" value="Unassembled WGS sequence"/>
</dbReference>
<dbReference type="Pfam" id="PF10720">
    <property type="entry name" value="DUF2515"/>
    <property type="match status" value="2"/>
</dbReference>
<evidence type="ECO:0000313" key="1">
    <source>
        <dbReference type="EMBL" id="MBP1992029.1"/>
    </source>
</evidence>
<comment type="caution">
    <text evidence="1">The sequence shown here is derived from an EMBL/GenBank/DDBJ whole genome shotgun (WGS) entry which is preliminary data.</text>
</comment>
<organism evidence="1 2">
    <name type="scientific">Paenibacillus eucommiae</name>
    <dbReference type="NCBI Taxonomy" id="1355755"/>
    <lineage>
        <taxon>Bacteria</taxon>
        <taxon>Bacillati</taxon>
        <taxon>Bacillota</taxon>
        <taxon>Bacilli</taxon>
        <taxon>Bacillales</taxon>
        <taxon>Paenibacillaceae</taxon>
        <taxon>Paenibacillus</taxon>
    </lineage>
</organism>
<dbReference type="InterPro" id="IPR019658">
    <property type="entry name" value="DUF2515"/>
</dbReference>
<keyword evidence="2" id="KW-1185">Reference proteome</keyword>